<name>A0A1E1L7Y3_9HELO</name>
<dbReference type="EMBL" id="FJUW01000039">
    <property type="protein sequence ID" value="CZT06494.1"/>
    <property type="molecule type" value="Genomic_DNA"/>
</dbReference>
<evidence type="ECO:0000313" key="3">
    <source>
        <dbReference type="Proteomes" id="UP000178129"/>
    </source>
</evidence>
<evidence type="ECO:0000313" key="2">
    <source>
        <dbReference type="EMBL" id="CZT06494.1"/>
    </source>
</evidence>
<dbReference type="InterPro" id="IPR046341">
    <property type="entry name" value="SET_dom_sf"/>
</dbReference>
<reference evidence="3" key="1">
    <citation type="submission" date="2016-03" db="EMBL/GenBank/DDBJ databases">
        <authorList>
            <person name="Ploux O."/>
        </authorList>
    </citation>
    <scope>NUCLEOTIDE SEQUENCE [LARGE SCALE GENOMIC DNA]</scope>
    <source>
        <strain evidence="3">UK7</strain>
    </source>
</reference>
<accession>A0A1E1L7Y3</accession>
<dbReference type="SMART" id="SM00317">
    <property type="entry name" value="SET"/>
    <property type="match status" value="1"/>
</dbReference>
<keyword evidence="3" id="KW-1185">Reference proteome</keyword>
<dbReference type="AlphaFoldDB" id="A0A1E1L7Y3"/>
<dbReference type="CDD" id="cd20071">
    <property type="entry name" value="SET_SMYD"/>
    <property type="match status" value="1"/>
</dbReference>
<sequence length="409" mass="46028">MSYRLTHYIQDSNTLHDTLEHSPISSPQLLTHHSPQSPQSMIEVRAAGVAGLGVFAKTLIPRGTRIFSERSLLTLHRNKPSSFYPLLQRLSAHDRDVFMSLSAFRTRETNVMRWAVAGVHTLHNAFMSAFGLFGKNKHAGSNSNSNSNSDLNSNSNSCPKRYSLSDHVSAISIFRSNSFNIGQSPISMPVSQGSDASNPSISHALFPQTARINHSCLPNAQGNYNPATQKFNVHATRDIERGEEVKLNYLMEEGGLRRSRMERLREGYGFDCKCPACDFGQVRGRRGEERRLKMVEKLKGFVVAMEGRGLLKEEMDKEVEVERELEATMAYIELFESEGIAGRELSNMYMKAAELNLDMCKHQEALRLAEQALQLDEDCLGTDHLDYKKNLEIVQGLKKELDENILQHP</sequence>
<dbReference type="STRING" id="914237.A0A1E1L7Y3"/>
<proteinExistence type="predicted"/>
<dbReference type="PANTHER" id="PTHR47332:SF4">
    <property type="entry name" value="SET DOMAIN-CONTAINING PROTEIN 5"/>
    <property type="match status" value="1"/>
</dbReference>
<dbReference type="Proteomes" id="UP000178129">
    <property type="component" value="Unassembled WGS sequence"/>
</dbReference>
<feature type="domain" description="SET" evidence="1">
    <location>
        <begin position="40"/>
        <end position="250"/>
    </location>
</feature>
<evidence type="ECO:0000259" key="1">
    <source>
        <dbReference type="PROSITE" id="PS50280"/>
    </source>
</evidence>
<dbReference type="PANTHER" id="PTHR47332">
    <property type="entry name" value="SET DOMAIN-CONTAINING PROTEIN 5"/>
    <property type="match status" value="1"/>
</dbReference>
<protein>
    <recommendedName>
        <fullName evidence="1">SET domain-containing protein</fullName>
    </recommendedName>
</protein>
<dbReference type="Pfam" id="PF00856">
    <property type="entry name" value="SET"/>
    <property type="match status" value="1"/>
</dbReference>
<dbReference type="Gene3D" id="2.170.270.10">
    <property type="entry name" value="SET domain"/>
    <property type="match status" value="1"/>
</dbReference>
<gene>
    <name evidence="2" type="ORF">RCO7_04291</name>
</gene>
<comment type="caution">
    <text evidence="2">The sequence shown here is derived from an EMBL/GenBank/DDBJ whole genome shotgun (WGS) entry which is preliminary data.</text>
</comment>
<dbReference type="InterPro" id="IPR001214">
    <property type="entry name" value="SET_dom"/>
</dbReference>
<organism evidence="2 3">
    <name type="scientific">Rhynchosporium graminicola</name>
    <dbReference type="NCBI Taxonomy" id="2792576"/>
    <lineage>
        <taxon>Eukaryota</taxon>
        <taxon>Fungi</taxon>
        <taxon>Dikarya</taxon>
        <taxon>Ascomycota</taxon>
        <taxon>Pezizomycotina</taxon>
        <taxon>Leotiomycetes</taxon>
        <taxon>Helotiales</taxon>
        <taxon>Ploettnerulaceae</taxon>
        <taxon>Rhynchosporium</taxon>
    </lineage>
</organism>
<dbReference type="SUPFAM" id="SSF82199">
    <property type="entry name" value="SET domain"/>
    <property type="match status" value="1"/>
</dbReference>
<dbReference type="InParanoid" id="A0A1E1L7Y3"/>
<dbReference type="PROSITE" id="PS50280">
    <property type="entry name" value="SET"/>
    <property type="match status" value="1"/>
</dbReference>
<dbReference type="InterPro" id="IPR053185">
    <property type="entry name" value="SET_domain_protein"/>
</dbReference>